<dbReference type="Pfam" id="PF10709">
    <property type="entry name" value="DUF2511"/>
    <property type="match status" value="1"/>
</dbReference>
<proteinExistence type="predicted"/>
<evidence type="ECO:0000256" key="1">
    <source>
        <dbReference type="SAM" id="SignalP"/>
    </source>
</evidence>
<evidence type="ECO:0000313" key="2">
    <source>
        <dbReference type="EMBL" id="MEA1606137.1"/>
    </source>
</evidence>
<dbReference type="InterPro" id="IPR019648">
    <property type="entry name" value="YebY"/>
</dbReference>
<comment type="caution">
    <text evidence="2">The sequence shown here is derived from an EMBL/GenBank/DDBJ whole genome shotgun (WGS) entry which is preliminary data.</text>
</comment>
<feature type="signal peptide" evidence="1">
    <location>
        <begin position="1"/>
        <end position="20"/>
    </location>
</feature>
<evidence type="ECO:0000313" key="3">
    <source>
        <dbReference type="Proteomes" id="UP001292571"/>
    </source>
</evidence>
<organism evidence="2 3">
    <name type="scientific">Pseudomonas spirodelae</name>
    <dbReference type="NCBI Taxonomy" id="3101751"/>
    <lineage>
        <taxon>Bacteria</taxon>
        <taxon>Pseudomonadati</taxon>
        <taxon>Pseudomonadota</taxon>
        <taxon>Gammaproteobacteria</taxon>
        <taxon>Pseudomonadales</taxon>
        <taxon>Pseudomonadaceae</taxon>
        <taxon>Pseudomonas</taxon>
    </lineage>
</organism>
<gene>
    <name evidence="2" type="ORF">SOP97_09970</name>
</gene>
<accession>A0ABU5P903</accession>
<name>A0ABU5P903_9PSED</name>
<protein>
    <submittedName>
        <fullName evidence="2">DUF2511 domain-containing protein</fullName>
    </submittedName>
</protein>
<sequence>MRNGLFGLAFAGFLSSVAHAAGPQLISADDYGDAWPFTVDEMHLSCFPGDALVVADAETGVMYPLNGTAKAKASALGLEPIDKVWRADPDIAGAKVSLGPVIEQGLPLCK</sequence>
<keyword evidence="1" id="KW-0732">Signal</keyword>
<reference evidence="2 3" key="1">
    <citation type="submission" date="2023-12" db="EMBL/GenBank/DDBJ databases">
        <title>Pseudomonas sp. T5W1.</title>
        <authorList>
            <person name="Maltman C."/>
        </authorList>
    </citation>
    <scope>NUCLEOTIDE SEQUENCE [LARGE SCALE GENOMIC DNA]</scope>
    <source>
        <strain evidence="2 3">T5W1</strain>
    </source>
</reference>
<feature type="chain" id="PRO_5045411941" evidence="1">
    <location>
        <begin position="21"/>
        <end position="110"/>
    </location>
</feature>
<dbReference type="RefSeq" id="WP_322949106.1">
    <property type="nucleotide sequence ID" value="NZ_JAYEET010000034.1"/>
</dbReference>
<keyword evidence="3" id="KW-1185">Reference proteome</keyword>
<dbReference type="EMBL" id="JAYEET010000034">
    <property type="protein sequence ID" value="MEA1606137.1"/>
    <property type="molecule type" value="Genomic_DNA"/>
</dbReference>
<dbReference type="Proteomes" id="UP001292571">
    <property type="component" value="Unassembled WGS sequence"/>
</dbReference>